<evidence type="ECO:0000256" key="1">
    <source>
        <dbReference type="SAM" id="MobiDB-lite"/>
    </source>
</evidence>
<organism evidence="2 3">
    <name type="scientific">Tribonema minus</name>
    <dbReference type="NCBI Taxonomy" id="303371"/>
    <lineage>
        <taxon>Eukaryota</taxon>
        <taxon>Sar</taxon>
        <taxon>Stramenopiles</taxon>
        <taxon>Ochrophyta</taxon>
        <taxon>PX clade</taxon>
        <taxon>Xanthophyceae</taxon>
        <taxon>Tribonematales</taxon>
        <taxon>Tribonemataceae</taxon>
        <taxon>Tribonema</taxon>
    </lineage>
</organism>
<feature type="region of interest" description="Disordered" evidence="1">
    <location>
        <begin position="9"/>
        <end position="30"/>
    </location>
</feature>
<evidence type="ECO:0000313" key="3">
    <source>
        <dbReference type="Proteomes" id="UP000664859"/>
    </source>
</evidence>
<accession>A0A835YVS1</accession>
<feature type="region of interest" description="Disordered" evidence="1">
    <location>
        <begin position="93"/>
        <end position="131"/>
    </location>
</feature>
<dbReference type="EMBL" id="JAFCMP010000257">
    <property type="protein sequence ID" value="KAG5182310.1"/>
    <property type="molecule type" value="Genomic_DNA"/>
</dbReference>
<evidence type="ECO:0000313" key="2">
    <source>
        <dbReference type="EMBL" id="KAG5182310.1"/>
    </source>
</evidence>
<gene>
    <name evidence="2" type="ORF">JKP88DRAFT_245743</name>
</gene>
<name>A0A835YVS1_9STRA</name>
<comment type="caution">
    <text evidence="2">The sequence shown here is derived from an EMBL/GenBank/DDBJ whole genome shotgun (WGS) entry which is preliminary data.</text>
</comment>
<keyword evidence="3" id="KW-1185">Reference proteome</keyword>
<dbReference type="AlphaFoldDB" id="A0A835YVS1"/>
<protein>
    <submittedName>
        <fullName evidence="2">Uncharacterized protein</fullName>
    </submittedName>
</protein>
<reference evidence="2" key="1">
    <citation type="submission" date="2021-02" db="EMBL/GenBank/DDBJ databases">
        <title>First Annotated Genome of the Yellow-green Alga Tribonema minus.</title>
        <authorList>
            <person name="Mahan K.M."/>
        </authorList>
    </citation>
    <scope>NUCLEOTIDE SEQUENCE</scope>
    <source>
        <strain evidence="2">UTEX B ZZ1240</strain>
    </source>
</reference>
<sequence length="380" mass="41164">MRLSTAAAVTVAESSRQHTDSAHDIVPTRRPLGGWPLQAKEWGSMLVTDVTIPNSHGSDVDSDNLDAESDVLSDTHCYDDNDDAVALLLDDEELPDDEKDGDRGEPQGSTSGDRKPHCYGSLGQPSYGGSDAATRQRRLAAVQAACAERLLPVICTFMRPLRWEEGDEHELRTAAGHIASQCCGKQHAMRGVLLELLLSSASQRVAFVSIAAGAPSPQGWMRPESSSAWYNDAQFAAMCQHRGPRLFTMPGDDESCRRRGDADGQLYVNCQRLALAMFHRRAGLNGVFFERRGGAVVELEGASFIMTPDHCCGRTKPWFQIKIPPSKHGRRRGIAECGVVILSAWLGGVTAQRPKNAQCPAMCLVAGDLQVIAASPQTEA</sequence>
<feature type="compositionally biased region" description="Basic and acidic residues" evidence="1">
    <location>
        <begin position="15"/>
        <end position="27"/>
    </location>
</feature>
<dbReference type="Proteomes" id="UP000664859">
    <property type="component" value="Unassembled WGS sequence"/>
</dbReference>
<proteinExistence type="predicted"/>